<dbReference type="GO" id="GO:0004559">
    <property type="term" value="F:alpha-mannosidase activity"/>
    <property type="evidence" value="ECO:0007669"/>
    <property type="project" value="InterPro"/>
</dbReference>
<evidence type="ECO:0000259" key="2">
    <source>
        <dbReference type="Pfam" id="PF17677"/>
    </source>
</evidence>
<proteinExistence type="predicted"/>
<organism evidence="3 4">
    <name type="scientific">Deinococcus aerius</name>
    <dbReference type="NCBI Taxonomy" id="200253"/>
    <lineage>
        <taxon>Bacteria</taxon>
        <taxon>Thermotogati</taxon>
        <taxon>Deinococcota</taxon>
        <taxon>Deinococci</taxon>
        <taxon>Deinococcales</taxon>
        <taxon>Deinococcaceae</taxon>
        <taxon>Deinococcus</taxon>
    </lineage>
</organism>
<dbReference type="PANTHER" id="PTHR46017:SF1">
    <property type="entry name" value="ALPHA-MANNOSIDASE 2C1"/>
    <property type="match status" value="1"/>
</dbReference>
<dbReference type="InterPro" id="IPR000602">
    <property type="entry name" value="Glyco_hydro_38_N"/>
</dbReference>
<protein>
    <submittedName>
        <fullName evidence="3">Alpha-mannosidase</fullName>
    </submittedName>
</protein>
<evidence type="ECO:0000259" key="1">
    <source>
        <dbReference type="Pfam" id="PF01074"/>
    </source>
</evidence>
<dbReference type="InterPro" id="IPR041147">
    <property type="entry name" value="GH38_C"/>
</dbReference>
<keyword evidence="4" id="KW-1185">Reference proteome</keyword>
<dbReference type="Pfam" id="PF17677">
    <property type="entry name" value="Glyco_hydro38C2"/>
    <property type="match status" value="1"/>
</dbReference>
<dbReference type="Proteomes" id="UP000236569">
    <property type="component" value="Unassembled WGS sequence"/>
</dbReference>
<sequence length="1117" mass="123848">MPDNYKAPLAFPGVTWTVGGEGNVWPLYQASEADPEANYQAQSRVVHFELPSVDAPAYELIIDYLVIAPRVPHLSLDLNGARGRVFLDPKPSVSGEIRLLPGLHTTIYADGRVRVALDAALLRPGANTLTLTVVDGGEVVRVENPERVARLDRMANGAGIIYQYLALRALDERPAPDLTLKTTVLYRCHEGQLRARVDGVLHGPAPHGLTVLLGGERHEWPAEPAPFGDLPFSVWIPDGERPIQYSAEHGPSTWTGTLTRKRKWTVYVSAHSHTDIGYTHRQEEVAERHSRNLDTAIAFLEAGQPNFTYHLDCGWVLEDYLATRAEGQLERLRHWVRAGRINLVSNYADLLTQFAGLEDLIRNASFSNAFLAPLGKRAELCAVVDVASVTASYPDLLAGAGVRYLVHANNQDRGPFRVNGNLHRASPFWWEGPAGGRVLTWLAKMYCELRKVCGSPPGLSAAERGLTLWLEEFDRPDYAPDCVLLYGQEADNTDLDPQPNRFIGEWNAAYAYPRLVAADPADFFREAERCGDRLPVLRGDGGAYWEDGVLTSLAETIQARDAQARLPAAETLGTLAAIHDPRLRPNEALYADAWRDLLLYDEHTWGAFLSVTDPEARLARDQWEVKAAFAQRAHLAARQALHAGASRHSLQWNTEGREVVVYNPHNWTVQGECSVEVANGEAPHDSLTGEPIPFRVLETHPTQRVIAFHATLPGLSYRRFPLRRETNPTPTVHQDVTREHQVELRSDHYTLTFDLTLGQATALVEHATGQQLLAPGGAGGLVYVRGGEGSRILSNQADLPPANLDEDERFDLIHAERITDALGDTLHLRSDVSQGQLDLTVHLPARQNRVDFHYTYDKAVTSAREAAYVRFDLDLPDARVLSDSQLGWTDWDADRLPGACVEWLPLQTGVLLESERTRVFLASPDIPLFTSGDIVRGTWPKTREIRGGRVYGYLLSNYWHTNYQARQGGPLTFRYSLTSGPDLTREAAGRTGREARRGLYAHRISFQDFRTPGGPYTDPAGGVLAEVSDNVTLSVLKPAQDGRGVILRVQDLRGTAQQASVRFPPRRLARAALTDLLETDLTPLPVSGDAVHFPVPAWGLAAIRVEFEPPFPLEEQR</sequence>
<evidence type="ECO:0000313" key="4">
    <source>
        <dbReference type="Proteomes" id="UP000236569"/>
    </source>
</evidence>
<dbReference type="InterPro" id="IPR011330">
    <property type="entry name" value="Glyco_hydro/deAcase_b/a-brl"/>
</dbReference>
<dbReference type="GO" id="GO:0009313">
    <property type="term" value="P:oligosaccharide catabolic process"/>
    <property type="evidence" value="ECO:0007669"/>
    <property type="project" value="TreeGrafter"/>
</dbReference>
<feature type="domain" description="Glycosyl hydrolases family 38 C-terminal" evidence="2">
    <location>
        <begin position="1030"/>
        <end position="1097"/>
    </location>
</feature>
<dbReference type="SUPFAM" id="SSF74650">
    <property type="entry name" value="Galactose mutarotase-like"/>
    <property type="match status" value="1"/>
</dbReference>
<dbReference type="SUPFAM" id="SSF88713">
    <property type="entry name" value="Glycoside hydrolase/deacetylase"/>
    <property type="match status" value="1"/>
</dbReference>
<dbReference type="Gene3D" id="3.20.110.10">
    <property type="entry name" value="Glycoside hydrolase 38, N terminal domain"/>
    <property type="match status" value="1"/>
</dbReference>
<gene>
    <name evidence="3" type="ORF">DAERI_070160</name>
</gene>
<dbReference type="GO" id="GO:0006013">
    <property type="term" value="P:mannose metabolic process"/>
    <property type="evidence" value="ECO:0007669"/>
    <property type="project" value="InterPro"/>
</dbReference>
<dbReference type="InterPro" id="IPR027291">
    <property type="entry name" value="Glyco_hydro_38_N_sf"/>
</dbReference>
<dbReference type="EMBL" id="BFAG01000007">
    <property type="protein sequence ID" value="GBF06162.1"/>
    <property type="molecule type" value="Genomic_DNA"/>
</dbReference>
<dbReference type="AlphaFoldDB" id="A0A2I9CW25"/>
<name>A0A2I9CW25_9DEIO</name>
<evidence type="ECO:0000313" key="3">
    <source>
        <dbReference type="EMBL" id="GBF06162.1"/>
    </source>
</evidence>
<dbReference type="InterPro" id="IPR011013">
    <property type="entry name" value="Gal_mutarotase_sf_dom"/>
</dbReference>
<dbReference type="GO" id="GO:0030246">
    <property type="term" value="F:carbohydrate binding"/>
    <property type="evidence" value="ECO:0007669"/>
    <property type="project" value="InterPro"/>
</dbReference>
<accession>A0A2I9CW25</accession>
<feature type="domain" description="Glycoside hydrolase family 38 N-terminal" evidence="1">
    <location>
        <begin position="265"/>
        <end position="529"/>
    </location>
</feature>
<reference evidence="4" key="1">
    <citation type="submission" date="2018-01" db="EMBL/GenBank/DDBJ databases">
        <title>Draft Genome Sequence of the Radioresistant Bacterium Deinococcus aerius TR0125, Isolated from the Higher Atmosphere above Japan.</title>
        <authorList>
            <person name="Satoh K."/>
            <person name="Arai H."/>
            <person name="Sanzen T."/>
            <person name="Kawaguchi Y."/>
            <person name="Hayashi H."/>
            <person name="Yokobori S."/>
            <person name="Yamagishi A."/>
            <person name="Oono Y."/>
            <person name="Narumi I."/>
        </authorList>
    </citation>
    <scope>NUCLEOTIDE SEQUENCE [LARGE SCALE GENOMIC DNA]</scope>
    <source>
        <strain evidence="4">TR0125</strain>
    </source>
</reference>
<dbReference type="Pfam" id="PF01074">
    <property type="entry name" value="Glyco_hydro_38N"/>
    <property type="match status" value="1"/>
</dbReference>
<comment type="caution">
    <text evidence="3">The sequence shown here is derived from an EMBL/GenBank/DDBJ whole genome shotgun (WGS) entry which is preliminary data.</text>
</comment>
<dbReference type="PANTHER" id="PTHR46017">
    <property type="entry name" value="ALPHA-MANNOSIDASE 2C1"/>
    <property type="match status" value="1"/>
</dbReference>